<protein>
    <submittedName>
        <fullName evidence="1">Uncharacterized protein</fullName>
    </submittedName>
</protein>
<gene>
    <name evidence="1" type="ORF">L1987_53429</name>
</gene>
<reference evidence="1 2" key="2">
    <citation type="journal article" date="2022" name="Mol. Ecol. Resour.">
        <title>The genomes of chicory, endive, great burdock and yacon provide insights into Asteraceae paleo-polyploidization history and plant inulin production.</title>
        <authorList>
            <person name="Fan W."/>
            <person name="Wang S."/>
            <person name="Wang H."/>
            <person name="Wang A."/>
            <person name="Jiang F."/>
            <person name="Liu H."/>
            <person name="Zhao H."/>
            <person name="Xu D."/>
            <person name="Zhang Y."/>
        </authorList>
    </citation>
    <scope>NUCLEOTIDE SEQUENCE [LARGE SCALE GENOMIC DNA]</scope>
    <source>
        <strain evidence="2">cv. Yunnan</strain>
        <tissue evidence="1">Leaves</tissue>
    </source>
</reference>
<keyword evidence="2" id="KW-1185">Reference proteome</keyword>
<accession>A0ACB9EVC5</accession>
<reference evidence="2" key="1">
    <citation type="journal article" date="2022" name="Mol. Ecol. Resour.">
        <title>The genomes of chicory, endive, great burdock and yacon provide insights into Asteraceae palaeo-polyploidization history and plant inulin production.</title>
        <authorList>
            <person name="Fan W."/>
            <person name="Wang S."/>
            <person name="Wang H."/>
            <person name="Wang A."/>
            <person name="Jiang F."/>
            <person name="Liu H."/>
            <person name="Zhao H."/>
            <person name="Xu D."/>
            <person name="Zhang Y."/>
        </authorList>
    </citation>
    <scope>NUCLEOTIDE SEQUENCE [LARGE SCALE GENOMIC DNA]</scope>
    <source>
        <strain evidence="2">cv. Yunnan</strain>
    </source>
</reference>
<dbReference type="EMBL" id="CM042034">
    <property type="protein sequence ID" value="KAI3762984.1"/>
    <property type="molecule type" value="Genomic_DNA"/>
</dbReference>
<evidence type="ECO:0000313" key="1">
    <source>
        <dbReference type="EMBL" id="KAI3762984.1"/>
    </source>
</evidence>
<name>A0ACB9EVC5_9ASTR</name>
<proteinExistence type="predicted"/>
<evidence type="ECO:0000313" key="2">
    <source>
        <dbReference type="Proteomes" id="UP001056120"/>
    </source>
</evidence>
<dbReference type="Proteomes" id="UP001056120">
    <property type="component" value="Linkage Group LG17"/>
</dbReference>
<organism evidence="1 2">
    <name type="scientific">Smallanthus sonchifolius</name>
    <dbReference type="NCBI Taxonomy" id="185202"/>
    <lineage>
        <taxon>Eukaryota</taxon>
        <taxon>Viridiplantae</taxon>
        <taxon>Streptophyta</taxon>
        <taxon>Embryophyta</taxon>
        <taxon>Tracheophyta</taxon>
        <taxon>Spermatophyta</taxon>
        <taxon>Magnoliopsida</taxon>
        <taxon>eudicotyledons</taxon>
        <taxon>Gunneridae</taxon>
        <taxon>Pentapetalae</taxon>
        <taxon>asterids</taxon>
        <taxon>campanulids</taxon>
        <taxon>Asterales</taxon>
        <taxon>Asteraceae</taxon>
        <taxon>Asteroideae</taxon>
        <taxon>Heliantheae alliance</taxon>
        <taxon>Millerieae</taxon>
        <taxon>Smallanthus</taxon>
    </lineage>
</organism>
<comment type="caution">
    <text evidence="1">The sequence shown here is derived from an EMBL/GenBank/DDBJ whole genome shotgun (WGS) entry which is preliminary data.</text>
</comment>
<sequence>MKLPSLAVLLRFVLFSVSSAIDISIIGYHDTHMTITNTSSSSWRTDDEVNDMYLSWVLKHGKNYHTLEEKEKRFQIFKDNLNYIEHHNSGDHSYKLGLNKFSDMSVEEYRLLYTRPKKIGSKRMLDNNITSDRYSLRSGDVLPDSVDWRTKGAVAAVKDQGHCG</sequence>